<feature type="non-terminal residue" evidence="1">
    <location>
        <position position="1"/>
    </location>
</feature>
<dbReference type="EMBL" id="SNRY01000845">
    <property type="protein sequence ID" value="KAA6335924.1"/>
    <property type="molecule type" value="Genomic_DNA"/>
</dbReference>
<organism evidence="1">
    <name type="scientific">termite gut metagenome</name>
    <dbReference type="NCBI Taxonomy" id="433724"/>
    <lineage>
        <taxon>unclassified sequences</taxon>
        <taxon>metagenomes</taxon>
        <taxon>organismal metagenomes</taxon>
    </lineage>
</organism>
<evidence type="ECO:0000313" key="1">
    <source>
        <dbReference type="EMBL" id="KAA6335924.1"/>
    </source>
</evidence>
<protein>
    <submittedName>
        <fullName evidence="1">Uncharacterized protein</fullName>
    </submittedName>
</protein>
<reference evidence="1" key="1">
    <citation type="submission" date="2019-03" db="EMBL/GenBank/DDBJ databases">
        <title>Single cell metagenomics reveals metabolic interactions within the superorganism composed of flagellate Streblomastix strix and complex community of Bacteroidetes bacteria on its surface.</title>
        <authorList>
            <person name="Treitli S.C."/>
            <person name="Kolisko M."/>
            <person name="Husnik F."/>
            <person name="Keeling P."/>
            <person name="Hampl V."/>
        </authorList>
    </citation>
    <scope>NUCLEOTIDE SEQUENCE</scope>
    <source>
        <strain evidence="1">STM</strain>
    </source>
</reference>
<proteinExistence type="predicted"/>
<accession>A0A5J4RQL8</accession>
<comment type="caution">
    <text evidence="1">The sequence shown here is derived from an EMBL/GenBank/DDBJ whole genome shotgun (WGS) entry which is preliminary data.</text>
</comment>
<sequence length="69" mass="8023">PVTQQGTLFIVPSETIYVYWNAKSYEMEFQSNLPVLVKTDAEWLTVEVEGNRIVFKLLNENGKKRSLYP</sequence>
<gene>
    <name evidence="1" type="ORF">EZS27_015877</name>
</gene>
<name>A0A5J4RQL8_9ZZZZ</name>
<dbReference type="AlphaFoldDB" id="A0A5J4RQL8"/>